<dbReference type="InterPro" id="IPR009218">
    <property type="entry name" value="HD_phosphohydro"/>
</dbReference>
<dbReference type="Gene3D" id="1.10.3210.10">
    <property type="entry name" value="Hypothetical protein af1432"/>
    <property type="match status" value="1"/>
</dbReference>
<dbReference type="PIRSF" id="PIRSF035170">
    <property type="entry name" value="HD_phosphohydro"/>
    <property type="match status" value="1"/>
</dbReference>
<dbReference type="PANTHER" id="PTHR21174:SF0">
    <property type="entry name" value="HD PHOSPHOHYDROLASE FAMILY PROTEIN-RELATED"/>
    <property type="match status" value="1"/>
</dbReference>
<comment type="caution">
    <text evidence="1">The sequence shown here is derived from an EMBL/GenBank/DDBJ whole genome shotgun (WGS) entry which is preliminary data.</text>
</comment>
<dbReference type="PANTHER" id="PTHR21174">
    <property type="match status" value="1"/>
</dbReference>
<organism evidence="1 2">
    <name type="scientific">Motilibacter deserti</name>
    <dbReference type="NCBI Taxonomy" id="2714956"/>
    <lineage>
        <taxon>Bacteria</taxon>
        <taxon>Bacillati</taxon>
        <taxon>Actinomycetota</taxon>
        <taxon>Actinomycetes</taxon>
        <taxon>Motilibacterales</taxon>
        <taxon>Motilibacteraceae</taxon>
        <taxon>Motilibacter</taxon>
    </lineage>
</organism>
<dbReference type="Proteomes" id="UP000800981">
    <property type="component" value="Unassembled WGS sequence"/>
</dbReference>
<sequence length="213" mass="22812">MDTSGLPAAWHRSVRALGATAPEEEVVAAGRRLLAAYAEPHRAYHDTVHLAEVLARLDELAGEAASVEVARLAAWFHDAVYDLEPGAEERSALLAEDSLARLGMPAGTVAEVARLVRLTAAHDPAPDDQDGKALADADLAVLASPAERYAKYVAGVRAEYARNDDAAFADGRAQVLRALLSRPALFRTRTGAQWEQAARVNVERELRELTAGA</sequence>
<keyword evidence="2" id="KW-1185">Reference proteome</keyword>
<dbReference type="SUPFAM" id="SSF109604">
    <property type="entry name" value="HD-domain/PDEase-like"/>
    <property type="match status" value="1"/>
</dbReference>
<gene>
    <name evidence="1" type="ORF">G9H71_20390</name>
</gene>
<dbReference type="EMBL" id="JAANNP010000099">
    <property type="protein sequence ID" value="NHC16148.1"/>
    <property type="molecule type" value="Genomic_DNA"/>
</dbReference>
<evidence type="ECO:0000313" key="1">
    <source>
        <dbReference type="EMBL" id="NHC16148.1"/>
    </source>
</evidence>
<accession>A0ABX0GZZ6</accession>
<reference evidence="1 2" key="1">
    <citation type="submission" date="2020-03" db="EMBL/GenBank/DDBJ databases">
        <title>Two novel Motilibacter sp.</title>
        <authorList>
            <person name="Liu S."/>
        </authorList>
    </citation>
    <scope>NUCLEOTIDE SEQUENCE [LARGE SCALE GENOMIC DNA]</scope>
    <source>
        <strain evidence="1 2">E257</strain>
    </source>
</reference>
<name>A0ABX0GZZ6_9ACTN</name>
<proteinExistence type="predicted"/>
<protein>
    <submittedName>
        <fullName evidence="1">Metal-dependent phosphohydrolase</fullName>
    </submittedName>
</protein>
<evidence type="ECO:0000313" key="2">
    <source>
        <dbReference type="Proteomes" id="UP000800981"/>
    </source>
</evidence>
<dbReference type="RefSeq" id="WP_166284614.1">
    <property type="nucleotide sequence ID" value="NZ_JAANNP010000099.1"/>
</dbReference>